<keyword evidence="8" id="KW-0472">Membrane</keyword>
<evidence type="ECO:0000256" key="1">
    <source>
        <dbReference type="ARBA" id="ARBA00000085"/>
    </source>
</evidence>
<sequence>MISFRSGRWGLSVKLPLTMAAAVYGVALLSGGAALIREISVMRSGFESSIKQAASYLAEQNLENVRRRDYWSIYTSLKRQFLRQPKGQPPMKFGMIIDQDGEILGHTDPASHRLGDLLLNNEEEQYLFNMHDSPSIRYANYRDEQIILSGVPIKADQRVLATIWLGYDAQFISKQTWDRGVMVIVIATGWAGLGGIFGWVISRRMVRPLTEVTRAVQAVTAGRFNDVSMIKAGEHDEIGTLTAAVNTLAAVAKDKEDLEKRLRLQEKLAAIGRMVSGVAHEINNPLGGMKNALESLKLFEDDRKKQEEGIRILGSAIAHIESIVQALLVGQRRQPEEEVCDPRELDDLFLLIRPDCEAKGVQIQWENRIKAPVPVVSNAIKEILMNFFVNAIKAMPDGGVLVFRADEMDNTFTFQVEDTGCGMSQEQVDKIFEPFYTTRPGGVGLGLWVCIQLVDAIDGRIDVDSVEGKGSVFTLSIPMFKHQNEKERNKS</sequence>
<dbReference type="PROSITE" id="PS50885">
    <property type="entry name" value="HAMP"/>
    <property type="match status" value="1"/>
</dbReference>
<protein>
    <recommendedName>
        <fullName evidence="3">histidine kinase</fullName>
        <ecNumber evidence="3">2.7.13.3</ecNumber>
    </recommendedName>
</protein>
<accession>A0A831KDW7</accession>
<comment type="caution">
    <text evidence="11">The sequence shown here is derived from an EMBL/GenBank/DDBJ whole genome shotgun (WGS) entry which is preliminary data.</text>
</comment>
<dbReference type="InterPro" id="IPR036097">
    <property type="entry name" value="HisK_dim/P_sf"/>
</dbReference>
<evidence type="ECO:0000256" key="8">
    <source>
        <dbReference type="SAM" id="Phobius"/>
    </source>
</evidence>
<evidence type="ECO:0000256" key="6">
    <source>
        <dbReference type="ARBA" id="ARBA00022777"/>
    </source>
</evidence>
<keyword evidence="5" id="KW-0808">Transferase</keyword>
<dbReference type="Gene3D" id="6.10.340.10">
    <property type="match status" value="1"/>
</dbReference>
<dbReference type="CDD" id="cd06225">
    <property type="entry name" value="HAMP"/>
    <property type="match status" value="1"/>
</dbReference>
<dbReference type="PANTHER" id="PTHR43065">
    <property type="entry name" value="SENSOR HISTIDINE KINASE"/>
    <property type="match status" value="1"/>
</dbReference>
<comment type="catalytic activity">
    <reaction evidence="1">
        <text>ATP + protein L-histidine = ADP + protein N-phospho-L-histidine.</text>
        <dbReference type="EC" id="2.7.13.3"/>
    </reaction>
</comment>
<dbReference type="InterPro" id="IPR005467">
    <property type="entry name" value="His_kinase_dom"/>
</dbReference>
<dbReference type="SUPFAM" id="SSF158472">
    <property type="entry name" value="HAMP domain-like"/>
    <property type="match status" value="1"/>
</dbReference>
<dbReference type="SMART" id="SM00388">
    <property type="entry name" value="HisKA"/>
    <property type="match status" value="1"/>
</dbReference>
<evidence type="ECO:0000256" key="7">
    <source>
        <dbReference type="SAM" id="Coils"/>
    </source>
</evidence>
<evidence type="ECO:0000256" key="5">
    <source>
        <dbReference type="ARBA" id="ARBA00022679"/>
    </source>
</evidence>
<keyword evidence="4" id="KW-0597">Phosphoprotein</keyword>
<evidence type="ECO:0000256" key="4">
    <source>
        <dbReference type="ARBA" id="ARBA00022553"/>
    </source>
</evidence>
<dbReference type="Proteomes" id="UP000885822">
    <property type="component" value="Unassembled WGS sequence"/>
</dbReference>
<keyword evidence="8" id="KW-0812">Transmembrane</keyword>
<proteinExistence type="predicted"/>
<gene>
    <name evidence="11" type="ORF">ENG92_06450</name>
</gene>
<feature type="domain" description="Histidine kinase" evidence="9">
    <location>
        <begin position="277"/>
        <end position="481"/>
    </location>
</feature>
<dbReference type="PROSITE" id="PS50109">
    <property type="entry name" value="HIS_KIN"/>
    <property type="match status" value="1"/>
</dbReference>
<feature type="transmembrane region" description="Helical" evidence="8">
    <location>
        <begin position="180"/>
        <end position="201"/>
    </location>
</feature>
<keyword evidence="7" id="KW-0175">Coiled coil</keyword>
<dbReference type="PRINTS" id="PR00344">
    <property type="entry name" value="BCTRLSENSOR"/>
</dbReference>
<feature type="transmembrane region" description="Helical" evidence="8">
    <location>
        <begin position="15"/>
        <end position="36"/>
    </location>
</feature>
<name>A0A831KDW7_9GAMM</name>
<dbReference type="InterPro" id="IPR003594">
    <property type="entry name" value="HATPase_dom"/>
</dbReference>
<dbReference type="SUPFAM" id="SSF47384">
    <property type="entry name" value="Homodimeric domain of signal transducing histidine kinase"/>
    <property type="match status" value="1"/>
</dbReference>
<dbReference type="Pfam" id="PF00512">
    <property type="entry name" value="HisKA"/>
    <property type="match status" value="1"/>
</dbReference>
<dbReference type="GO" id="GO:0016020">
    <property type="term" value="C:membrane"/>
    <property type="evidence" value="ECO:0007669"/>
    <property type="project" value="UniProtKB-SubCell"/>
</dbReference>
<dbReference type="InterPro" id="IPR036890">
    <property type="entry name" value="HATPase_C_sf"/>
</dbReference>
<dbReference type="CDD" id="cd00075">
    <property type="entry name" value="HATPase"/>
    <property type="match status" value="1"/>
</dbReference>
<evidence type="ECO:0000256" key="3">
    <source>
        <dbReference type="ARBA" id="ARBA00012438"/>
    </source>
</evidence>
<dbReference type="SUPFAM" id="SSF55874">
    <property type="entry name" value="ATPase domain of HSP90 chaperone/DNA topoisomerase II/histidine kinase"/>
    <property type="match status" value="1"/>
</dbReference>
<dbReference type="Pfam" id="PF00672">
    <property type="entry name" value="HAMP"/>
    <property type="match status" value="1"/>
</dbReference>
<dbReference type="InterPro" id="IPR004358">
    <property type="entry name" value="Sig_transdc_His_kin-like_C"/>
</dbReference>
<dbReference type="AlphaFoldDB" id="A0A831KDW7"/>
<evidence type="ECO:0000259" key="10">
    <source>
        <dbReference type="PROSITE" id="PS50885"/>
    </source>
</evidence>
<dbReference type="InterPro" id="IPR003661">
    <property type="entry name" value="HisK_dim/P_dom"/>
</dbReference>
<feature type="coiled-coil region" evidence="7">
    <location>
        <begin position="241"/>
        <end position="268"/>
    </location>
</feature>
<evidence type="ECO:0000313" key="11">
    <source>
        <dbReference type="EMBL" id="HDK38639.1"/>
    </source>
</evidence>
<feature type="domain" description="HAMP" evidence="10">
    <location>
        <begin position="203"/>
        <end position="257"/>
    </location>
</feature>
<dbReference type="InterPro" id="IPR003660">
    <property type="entry name" value="HAMP_dom"/>
</dbReference>
<evidence type="ECO:0000256" key="2">
    <source>
        <dbReference type="ARBA" id="ARBA00004370"/>
    </source>
</evidence>
<evidence type="ECO:0000259" key="9">
    <source>
        <dbReference type="PROSITE" id="PS50109"/>
    </source>
</evidence>
<dbReference type="Gene3D" id="3.30.565.10">
    <property type="entry name" value="Histidine kinase-like ATPase, C-terminal domain"/>
    <property type="match status" value="1"/>
</dbReference>
<reference evidence="11" key="1">
    <citation type="journal article" date="2020" name="mSystems">
        <title>Genome- and Community-Level Interaction Insights into Carbon Utilization and Element Cycling Functions of Hydrothermarchaeota in Hydrothermal Sediment.</title>
        <authorList>
            <person name="Zhou Z."/>
            <person name="Liu Y."/>
            <person name="Xu W."/>
            <person name="Pan J."/>
            <person name="Luo Z.H."/>
            <person name="Li M."/>
        </authorList>
    </citation>
    <scope>NUCLEOTIDE SEQUENCE [LARGE SCALE GENOMIC DNA]</scope>
    <source>
        <strain evidence="11">HyVt-26</strain>
    </source>
</reference>
<dbReference type="SMART" id="SM00387">
    <property type="entry name" value="HATPase_c"/>
    <property type="match status" value="1"/>
</dbReference>
<dbReference type="Gene3D" id="1.10.287.130">
    <property type="match status" value="1"/>
</dbReference>
<dbReference type="EC" id="2.7.13.3" evidence="3"/>
<organism evidence="11">
    <name type="scientific">Thiolapillus brandeum</name>
    <dbReference type="NCBI Taxonomy" id="1076588"/>
    <lineage>
        <taxon>Bacteria</taxon>
        <taxon>Pseudomonadati</taxon>
        <taxon>Pseudomonadota</taxon>
        <taxon>Gammaproteobacteria</taxon>
        <taxon>Chromatiales</taxon>
        <taxon>Sedimenticolaceae</taxon>
        <taxon>Thiolapillus</taxon>
    </lineage>
</organism>
<dbReference type="EMBL" id="DRCV01000286">
    <property type="protein sequence ID" value="HDK38639.1"/>
    <property type="molecule type" value="Genomic_DNA"/>
</dbReference>
<dbReference type="CDD" id="cd00082">
    <property type="entry name" value="HisKA"/>
    <property type="match status" value="1"/>
</dbReference>
<keyword evidence="6 11" id="KW-0418">Kinase</keyword>
<dbReference type="GO" id="GO:0000155">
    <property type="term" value="F:phosphorelay sensor kinase activity"/>
    <property type="evidence" value="ECO:0007669"/>
    <property type="project" value="InterPro"/>
</dbReference>
<comment type="subcellular location">
    <subcellularLocation>
        <location evidence="2">Membrane</location>
    </subcellularLocation>
</comment>
<keyword evidence="8" id="KW-1133">Transmembrane helix</keyword>
<dbReference type="Pfam" id="PF02518">
    <property type="entry name" value="HATPase_c"/>
    <property type="match status" value="1"/>
</dbReference>
<dbReference type="SMART" id="SM00304">
    <property type="entry name" value="HAMP"/>
    <property type="match status" value="1"/>
</dbReference>